<evidence type="ECO:0008006" key="10">
    <source>
        <dbReference type="Google" id="ProtNLM"/>
    </source>
</evidence>
<dbReference type="PANTHER" id="PTHR43098:SF3">
    <property type="entry name" value="L-ORNITHINE N(5)-MONOOXYGENASE-RELATED"/>
    <property type="match status" value="1"/>
</dbReference>
<keyword evidence="9" id="KW-1185">Reference proteome</keyword>
<keyword evidence="3" id="KW-0285">Flavoprotein</keyword>
<evidence type="ECO:0000256" key="5">
    <source>
        <dbReference type="ARBA" id="ARBA00022857"/>
    </source>
</evidence>
<comment type="caution">
    <text evidence="8">The sequence shown here is derived from an EMBL/GenBank/DDBJ whole genome shotgun (WGS) entry which is preliminary data.</text>
</comment>
<sequence>MGNESCFDVVIVGAGFSGLYLVHRLREAGFTARVVDEGSDVGGTWYWNCYPGARVDTKVPAYQFTGTETWADWTWKERFPDRNHIMEYFHHVGKVWDVYPNIQFDSRVTEASWDDVSCHWSISVLNKTSSTSTTLRAQYLVLCTGFASKPYIPPYPDMDKFRGECHHTARWPQSGGVDWKGKRVGIIGTGASGVQATQAMYKEAAQLTVFQRTPNLALPMSNPTMDGEANSALRRDMPDLVKTIRTSHAGFVYNMVPEVTTAVSNDDRLKTYEQLFNSGGLEFWLGNYSDMLLSEEANKLAYDFYHERTAPRIKDPKMAELLLPKTPPHPFGTKRVSLEQDYFEVFNQPHVQLVSLSEENNSIARFVPEGIQTTDGKVYELDLIVLATGFDSVSGGITSIDIKGTGGGGSNIAKKWSGGVYTHLGISAHGFPNMFFTYGPQAPTAFATGPATAELQGDWITTCLRHMRVHGYNKIETNEDAEREWREHVLDVGEQGLFPQAKSWYFGDNIPGKPREALNYMAGMPEYRKRLWNCASEGYSGYTLS</sequence>
<reference evidence="8" key="1">
    <citation type="submission" date="2022-10" db="EMBL/GenBank/DDBJ databases">
        <title>Culturing micro-colonial fungi from biological soil crusts in the Mojave desert and describing Neophaeococcomyces mojavensis, and introducing the new genera and species Taxawa tesnikishii.</title>
        <authorList>
            <person name="Kurbessoian T."/>
            <person name="Stajich J.E."/>
        </authorList>
    </citation>
    <scope>NUCLEOTIDE SEQUENCE</scope>
    <source>
        <strain evidence="8">TK_35</strain>
    </source>
</reference>
<dbReference type="GO" id="GO:0050660">
    <property type="term" value="F:flavin adenine dinucleotide binding"/>
    <property type="evidence" value="ECO:0007669"/>
    <property type="project" value="InterPro"/>
</dbReference>
<name>A0AA38Y055_9EURO</name>
<evidence type="ECO:0000313" key="9">
    <source>
        <dbReference type="Proteomes" id="UP001172681"/>
    </source>
</evidence>
<dbReference type="PANTHER" id="PTHR43098">
    <property type="entry name" value="L-ORNITHINE N(5)-MONOOXYGENASE-RELATED"/>
    <property type="match status" value="1"/>
</dbReference>
<dbReference type="GO" id="GO:0004499">
    <property type="term" value="F:N,N-dimethylaniline monooxygenase activity"/>
    <property type="evidence" value="ECO:0007669"/>
    <property type="project" value="InterPro"/>
</dbReference>
<dbReference type="PRINTS" id="PR00411">
    <property type="entry name" value="PNDRDTASEI"/>
</dbReference>
<dbReference type="Proteomes" id="UP001172681">
    <property type="component" value="Unassembled WGS sequence"/>
</dbReference>
<evidence type="ECO:0000256" key="1">
    <source>
        <dbReference type="ARBA" id="ARBA00001974"/>
    </source>
</evidence>
<dbReference type="Gene3D" id="3.50.50.60">
    <property type="entry name" value="FAD/NAD(P)-binding domain"/>
    <property type="match status" value="2"/>
</dbReference>
<evidence type="ECO:0000256" key="7">
    <source>
        <dbReference type="ARBA" id="ARBA00023033"/>
    </source>
</evidence>
<dbReference type="InterPro" id="IPR020946">
    <property type="entry name" value="Flavin_mOase-like"/>
</dbReference>
<dbReference type="InterPro" id="IPR050775">
    <property type="entry name" value="FAD-binding_Monooxygenases"/>
</dbReference>
<proteinExistence type="inferred from homology"/>
<keyword evidence="6" id="KW-0560">Oxidoreductase</keyword>
<evidence type="ECO:0000256" key="3">
    <source>
        <dbReference type="ARBA" id="ARBA00022630"/>
    </source>
</evidence>
<organism evidence="8 9">
    <name type="scientific">Knufia peltigerae</name>
    <dbReference type="NCBI Taxonomy" id="1002370"/>
    <lineage>
        <taxon>Eukaryota</taxon>
        <taxon>Fungi</taxon>
        <taxon>Dikarya</taxon>
        <taxon>Ascomycota</taxon>
        <taxon>Pezizomycotina</taxon>
        <taxon>Eurotiomycetes</taxon>
        <taxon>Chaetothyriomycetidae</taxon>
        <taxon>Chaetothyriales</taxon>
        <taxon>Trichomeriaceae</taxon>
        <taxon>Knufia</taxon>
    </lineage>
</organism>
<keyword evidence="7" id="KW-0503">Monooxygenase</keyword>
<dbReference type="EMBL" id="JAPDRN010000061">
    <property type="protein sequence ID" value="KAJ9630342.1"/>
    <property type="molecule type" value="Genomic_DNA"/>
</dbReference>
<evidence type="ECO:0000313" key="8">
    <source>
        <dbReference type="EMBL" id="KAJ9630342.1"/>
    </source>
</evidence>
<comment type="similarity">
    <text evidence="2">Belongs to the FAD-binding monooxygenase family.</text>
</comment>
<comment type="cofactor">
    <cofactor evidence="1">
        <name>FAD</name>
        <dbReference type="ChEBI" id="CHEBI:57692"/>
    </cofactor>
</comment>
<protein>
    <recommendedName>
        <fullName evidence="10">FAD/NAD(P)-binding domain-containing protein</fullName>
    </recommendedName>
</protein>
<evidence type="ECO:0000256" key="2">
    <source>
        <dbReference type="ARBA" id="ARBA00010139"/>
    </source>
</evidence>
<keyword evidence="4" id="KW-0274">FAD</keyword>
<evidence type="ECO:0000256" key="4">
    <source>
        <dbReference type="ARBA" id="ARBA00022827"/>
    </source>
</evidence>
<dbReference type="AlphaFoldDB" id="A0AA38Y055"/>
<accession>A0AA38Y055</accession>
<keyword evidence="5" id="KW-0521">NADP</keyword>
<dbReference type="GO" id="GO:0050661">
    <property type="term" value="F:NADP binding"/>
    <property type="evidence" value="ECO:0007669"/>
    <property type="project" value="InterPro"/>
</dbReference>
<dbReference type="Pfam" id="PF00743">
    <property type="entry name" value="FMO-like"/>
    <property type="match status" value="1"/>
</dbReference>
<dbReference type="InterPro" id="IPR036188">
    <property type="entry name" value="FAD/NAD-bd_sf"/>
</dbReference>
<dbReference type="SUPFAM" id="SSF51905">
    <property type="entry name" value="FAD/NAD(P)-binding domain"/>
    <property type="match status" value="1"/>
</dbReference>
<evidence type="ECO:0000256" key="6">
    <source>
        <dbReference type="ARBA" id="ARBA00023002"/>
    </source>
</evidence>
<gene>
    <name evidence="8" type="ORF">H2204_008407</name>
</gene>